<feature type="region of interest" description="Disordered" evidence="4">
    <location>
        <begin position="240"/>
        <end position="330"/>
    </location>
</feature>
<evidence type="ECO:0000313" key="7">
    <source>
        <dbReference type="Proteomes" id="UP000239757"/>
    </source>
</evidence>
<feature type="compositionally biased region" description="Polar residues" evidence="4">
    <location>
        <begin position="179"/>
        <end position="193"/>
    </location>
</feature>
<accession>A0A2P5WXP1</accession>
<dbReference type="OrthoDB" id="1908057at2759"/>
<evidence type="ECO:0000313" key="6">
    <source>
        <dbReference type="EMBL" id="PPR95847.1"/>
    </source>
</evidence>
<keyword evidence="2" id="KW-0378">Hydrolase</keyword>
<dbReference type="AlphaFoldDB" id="A0A2P5WXP1"/>
<feature type="domain" description="Metallo-beta-lactamase" evidence="5">
    <location>
        <begin position="808"/>
        <end position="939"/>
    </location>
</feature>
<dbReference type="SMART" id="SM00849">
    <property type="entry name" value="Lactamase_B"/>
    <property type="match status" value="1"/>
</dbReference>
<dbReference type="InterPro" id="IPR049172">
    <property type="entry name" value="DUF6857_pln"/>
</dbReference>
<dbReference type="GO" id="GO:0046872">
    <property type="term" value="F:metal ion binding"/>
    <property type="evidence" value="ECO:0007669"/>
    <property type="project" value="UniProtKB-KW"/>
</dbReference>
<evidence type="ECO:0000256" key="2">
    <source>
        <dbReference type="ARBA" id="ARBA00022801"/>
    </source>
</evidence>
<evidence type="ECO:0000256" key="4">
    <source>
        <dbReference type="SAM" id="MobiDB-lite"/>
    </source>
</evidence>
<dbReference type="InterPro" id="IPR010341">
    <property type="entry name" value="DUF936_pln"/>
</dbReference>
<dbReference type="GO" id="GO:0016787">
    <property type="term" value="F:hydrolase activity"/>
    <property type="evidence" value="ECO:0007669"/>
    <property type="project" value="UniProtKB-KW"/>
</dbReference>
<dbReference type="InterPro" id="IPR048297">
    <property type="entry name" value="DUF936_dom_pln"/>
</dbReference>
<sequence length="1024" mass="111411">MANLVPGVLLKLLQHMNTDVKVAGEHRSSLLQVVSIVPALAGGELFPNQGFYLKVSDSCHATYVSLPDEHDDLILSDKIQLGQFIHVDRLESASPVPILHGVRPVPGRHPCVGSPEDIVATHSLGFLNNGSKNGSGISKPGEKVKSPSKQVSGEKDKYVGSRSNGGAREDQLDKKMASLTRSKSQSTKPALTSDTKKEPLGKLKVLSSRSIPSSPTSCYSLPTSFEKFASGIKQQAEIKALRKGSPKVGSMEKLSSLHGTSPTGKKVPRKSTSSEKLLPKEENKLQTSTRSLKKESKSLVSTKKVMPNGMLDEQEKPNKPRTYIGKKSGDLSSNGGLGNLVKVPINSKRLTDGSVSWGSLPSSLSKLGKEVMKHRDAAQTAAIEALQEAAASESLLRCLSLYSDLTTSAKEDNPQPAVDQFLTLHARLNNVRMIADSLLKTIPVSSSPESEGNPSEEAVKVALDRRKYAASWVQAALATNLSSFSVFTKEHNSIPSHASASVQSQKAIPGNQNILNLENSAKNASAKAQGKTRPVIFSKLVAQGVLRKAGDVSGLGPKVPVRPPQEWTRGNGLDEAVDLAEMLRMESQDWFLGFVEKFLDVDVDTSALSDNDQIAGMLTQLKSVNDWLDEISSNKDEGEGEEMTPHVSSETIDRLRKKIYEYLLTHVESAAAALGGGGSQPLPPIRAAETKSKKWGEHFKLVGEANNVPQKVTGIMTPIWPNLTSTCDSTNGFSTFKFSPTVRSGLCVWPGNRQLCIRKGLVYGFMHLLSIPFKTLRGASRSLRVAEFCSVSNMSSSLQIELVSCLGDNYAYLLHDVDTGTVGVVDPSEAVPIIDALSRRNWNLTYILNTHHHHDHTGGNAELKARYGAKVMKCMSWRPLVIPELIMWQAFRRHSGAADSLAVDTPERYIASFKCKHMMLSSLQRIMSLPDDTNIYCGHEYTLSNSKFALSIDPKNDALQAYATHVAHLRNKGLPTVPSTLKMEKECNPFLRTSSAEIRKALKIPVTANEAEALGIIRRAKNNF</sequence>
<dbReference type="InterPro" id="IPR001279">
    <property type="entry name" value="Metallo-B-lactamas"/>
</dbReference>
<dbReference type="Pfam" id="PF00753">
    <property type="entry name" value="Lactamase_B"/>
    <property type="match status" value="1"/>
</dbReference>
<protein>
    <recommendedName>
        <fullName evidence="5">Metallo-beta-lactamase domain-containing protein</fullName>
    </recommendedName>
</protein>
<dbReference type="PANTHER" id="PTHR31928:SF4">
    <property type="entry name" value="OS08G0541500 PROTEIN"/>
    <property type="match status" value="1"/>
</dbReference>
<organism evidence="6 7">
    <name type="scientific">Gossypium barbadense</name>
    <name type="common">Sea Island cotton</name>
    <name type="synonym">Hibiscus barbadensis</name>
    <dbReference type="NCBI Taxonomy" id="3634"/>
    <lineage>
        <taxon>Eukaryota</taxon>
        <taxon>Viridiplantae</taxon>
        <taxon>Streptophyta</taxon>
        <taxon>Embryophyta</taxon>
        <taxon>Tracheophyta</taxon>
        <taxon>Spermatophyta</taxon>
        <taxon>Magnoliopsida</taxon>
        <taxon>eudicotyledons</taxon>
        <taxon>Gunneridae</taxon>
        <taxon>Pentapetalae</taxon>
        <taxon>rosids</taxon>
        <taxon>malvids</taxon>
        <taxon>Malvales</taxon>
        <taxon>Malvaceae</taxon>
        <taxon>Malvoideae</taxon>
        <taxon>Gossypium</taxon>
    </lineage>
</organism>
<proteinExistence type="predicted"/>
<dbReference type="InterPro" id="IPR036866">
    <property type="entry name" value="RibonucZ/Hydroxyglut_hydro"/>
</dbReference>
<feature type="region of interest" description="Disordered" evidence="4">
    <location>
        <begin position="129"/>
        <end position="201"/>
    </location>
</feature>
<dbReference type="Pfam" id="PF06075">
    <property type="entry name" value="DUF936"/>
    <property type="match status" value="1"/>
</dbReference>
<dbReference type="InterPro" id="IPR032282">
    <property type="entry name" value="HAGH_C"/>
</dbReference>
<dbReference type="EMBL" id="KZ666172">
    <property type="protein sequence ID" value="PPR95847.1"/>
    <property type="molecule type" value="Genomic_DNA"/>
</dbReference>
<keyword evidence="3" id="KW-0862">Zinc</keyword>
<dbReference type="PANTHER" id="PTHR31928">
    <property type="entry name" value="EXPRESSED PROTEIN"/>
    <property type="match status" value="1"/>
</dbReference>
<dbReference type="SUPFAM" id="SSF56281">
    <property type="entry name" value="Metallo-hydrolase/oxidoreductase"/>
    <property type="match status" value="1"/>
</dbReference>
<reference evidence="6 7" key="1">
    <citation type="submission" date="2015-01" db="EMBL/GenBank/DDBJ databases">
        <title>Genome of allotetraploid Gossypium barbadense reveals genomic plasticity and fiber elongation in cotton evolution.</title>
        <authorList>
            <person name="Chen X."/>
            <person name="Liu X."/>
            <person name="Zhao B."/>
            <person name="Zheng H."/>
            <person name="Hu Y."/>
            <person name="Lu G."/>
            <person name="Yang C."/>
            <person name="Chen J."/>
            <person name="Shan C."/>
            <person name="Zhang L."/>
            <person name="Zhou Y."/>
            <person name="Wang L."/>
            <person name="Guo W."/>
            <person name="Bai Y."/>
            <person name="Ruan J."/>
            <person name="Shangguan X."/>
            <person name="Mao Y."/>
            <person name="Jiang J."/>
            <person name="Zhu Y."/>
            <person name="Lei J."/>
            <person name="Kang H."/>
            <person name="Chen S."/>
            <person name="He X."/>
            <person name="Wang R."/>
            <person name="Wang Y."/>
            <person name="Chen J."/>
            <person name="Wang L."/>
            <person name="Yu S."/>
            <person name="Wang B."/>
            <person name="Wei J."/>
            <person name="Song S."/>
            <person name="Lu X."/>
            <person name="Gao Z."/>
            <person name="Gu W."/>
            <person name="Deng X."/>
            <person name="Ma D."/>
            <person name="Wang S."/>
            <person name="Liang W."/>
            <person name="Fang L."/>
            <person name="Cai C."/>
            <person name="Zhu X."/>
            <person name="Zhou B."/>
            <person name="Zhang Y."/>
            <person name="Chen Z."/>
            <person name="Xu S."/>
            <person name="Zhu R."/>
            <person name="Wang S."/>
            <person name="Zhang T."/>
            <person name="Zhao G."/>
        </authorList>
    </citation>
    <scope>NUCLEOTIDE SEQUENCE [LARGE SCALE GENOMIC DNA]</scope>
    <source>
        <strain evidence="7">cv. Xinhai21</strain>
        <tissue evidence="6">Leaf</tissue>
    </source>
</reference>
<evidence type="ECO:0000256" key="1">
    <source>
        <dbReference type="ARBA" id="ARBA00022723"/>
    </source>
</evidence>
<name>A0A2P5WXP1_GOSBA</name>
<dbReference type="Pfam" id="PF16123">
    <property type="entry name" value="HAGH_C"/>
    <property type="match status" value="1"/>
</dbReference>
<dbReference type="Gene3D" id="3.60.15.10">
    <property type="entry name" value="Ribonuclease Z/Hydroxyacylglutathione hydrolase-like"/>
    <property type="match status" value="2"/>
</dbReference>
<dbReference type="Proteomes" id="UP000239757">
    <property type="component" value="Unassembled WGS sequence"/>
</dbReference>
<evidence type="ECO:0000259" key="5">
    <source>
        <dbReference type="SMART" id="SM00849"/>
    </source>
</evidence>
<feature type="compositionally biased region" description="Basic and acidic residues" evidence="4">
    <location>
        <begin position="167"/>
        <end position="176"/>
    </location>
</feature>
<gene>
    <name evidence="6" type="ORF">GOBAR_AA24818</name>
</gene>
<evidence type="ECO:0000256" key="3">
    <source>
        <dbReference type="ARBA" id="ARBA00022833"/>
    </source>
</evidence>
<keyword evidence="1" id="KW-0479">Metal-binding</keyword>
<dbReference type="Pfam" id="PF21647">
    <property type="entry name" value="DUF6857"/>
    <property type="match status" value="1"/>
</dbReference>